<name>K3W9D7_GLOUD</name>
<dbReference type="InParanoid" id="K3W9D7"/>
<dbReference type="SMART" id="SM00506">
    <property type="entry name" value="A1pp"/>
    <property type="match status" value="1"/>
</dbReference>
<dbReference type="Pfam" id="PF01661">
    <property type="entry name" value="Macro"/>
    <property type="match status" value="1"/>
</dbReference>
<feature type="domain" description="Macro" evidence="2">
    <location>
        <begin position="204"/>
        <end position="390"/>
    </location>
</feature>
<sequence length="398" mass="42986">MSTTRARTAENESDAGAAASKRQRSAEATPAAKESAALASAAATSAAEDDHRAAVQLFAVELLTQKVVKFLDARSVVCFAAFLRSRNAWRSILSDEKLWDELLQTHFGGHVPVPAPLQHEQQDEDDASDEDDAFDEGEGDYDDDEGDEDSIQHANANHNASATATVAPAGEQAAASTDVTDTKGPAILTLETPSFACENFMHFVRSCRERRRFNEAVSIIQGDIGTISSIRGRPIDAIAFATGGSLHNPYVGAAEVVFRRAGPELDYHISGRHPVYINAGQVHVTPGFGAGVDKLIHCCGPVYRGHRCFSLLARTYESVMLAAEREKLHCIAMTSISTGNMGFPAQEAAKAGLRALQNFIRARSWDGTLAVVCFDTNVYNAFVDQKKRILNAFNVVES</sequence>
<evidence type="ECO:0000313" key="4">
    <source>
        <dbReference type="Proteomes" id="UP000019132"/>
    </source>
</evidence>
<dbReference type="Proteomes" id="UP000019132">
    <property type="component" value="Unassembled WGS sequence"/>
</dbReference>
<dbReference type="PANTHER" id="PTHR11106">
    <property type="entry name" value="GANGLIOSIDE INDUCED DIFFERENTIATION ASSOCIATED PROTEIN 2-RELATED"/>
    <property type="match status" value="1"/>
</dbReference>
<dbReference type="EMBL" id="GL376626">
    <property type="status" value="NOT_ANNOTATED_CDS"/>
    <property type="molecule type" value="Genomic_DNA"/>
</dbReference>
<reference evidence="4" key="1">
    <citation type="journal article" date="2010" name="Genome Biol.">
        <title>Genome sequence of the necrotrophic plant pathogen Pythium ultimum reveals original pathogenicity mechanisms and effector repertoire.</title>
        <authorList>
            <person name="Levesque C.A."/>
            <person name="Brouwer H."/>
            <person name="Cano L."/>
            <person name="Hamilton J.P."/>
            <person name="Holt C."/>
            <person name="Huitema E."/>
            <person name="Raffaele S."/>
            <person name="Robideau G.P."/>
            <person name="Thines M."/>
            <person name="Win J."/>
            <person name="Zerillo M.M."/>
            <person name="Beakes G.W."/>
            <person name="Boore J.L."/>
            <person name="Busam D."/>
            <person name="Dumas B."/>
            <person name="Ferriera S."/>
            <person name="Fuerstenberg S.I."/>
            <person name="Gachon C.M."/>
            <person name="Gaulin E."/>
            <person name="Govers F."/>
            <person name="Grenville-Briggs L."/>
            <person name="Horner N."/>
            <person name="Hostetler J."/>
            <person name="Jiang R.H."/>
            <person name="Johnson J."/>
            <person name="Krajaejun T."/>
            <person name="Lin H."/>
            <person name="Meijer H.J."/>
            <person name="Moore B."/>
            <person name="Morris P."/>
            <person name="Phuntmart V."/>
            <person name="Puiu D."/>
            <person name="Shetty J."/>
            <person name="Stajich J.E."/>
            <person name="Tripathy S."/>
            <person name="Wawra S."/>
            <person name="van West P."/>
            <person name="Whitty B.R."/>
            <person name="Coutinho P.M."/>
            <person name="Henrissat B."/>
            <person name="Martin F."/>
            <person name="Thomas P.D."/>
            <person name="Tyler B.M."/>
            <person name="De Vries R.P."/>
            <person name="Kamoun S."/>
            <person name="Yandell M."/>
            <person name="Tisserat N."/>
            <person name="Buell C.R."/>
        </authorList>
    </citation>
    <scope>NUCLEOTIDE SEQUENCE</scope>
    <source>
        <strain evidence="4">DAOM:BR144</strain>
    </source>
</reference>
<dbReference type="AlphaFoldDB" id="K3W9D7"/>
<dbReference type="Gene3D" id="3.40.220.10">
    <property type="entry name" value="Leucine Aminopeptidase, subunit E, domain 1"/>
    <property type="match status" value="1"/>
</dbReference>
<dbReference type="HOGENOM" id="CLU_041870_1_0_1"/>
<evidence type="ECO:0000256" key="1">
    <source>
        <dbReference type="SAM" id="MobiDB-lite"/>
    </source>
</evidence>
<feature type="compositionally biased region" description="Low complexity" evidence="1">
    <location>
        <begin position="26"/>
        <end position="35"/>
    </location>
</feature>
<accession>K3W9D7</accession>
<feature type="region of interest" description="Disordered" evidence="1">
    <location>
        <begin position="161"/>
        <end position="180"/>
    </location>
</feature>
<dbReference type="VEuPathDB" id="FungiDB:PYU1_G001578"/>
<dbReference type="OMA" id="QHANANH"/>
<keyword evidence="4" id="KW-1185">Reference proteome</keyword>
<evidence type="ECO:0000259" key="2">
    <source>
        <dbReference type="PROSITE" id="PS51154"/>
    </source>
</evidence>
<dbReference type="eggNOG" id="KOG2633">
    <property type="taxonomic scope" value="Eukaryota"/>
</dbReference>
<dbReference type="InterPro" id="IPR043472">
    <property type="entry name" value="Macro_dom-like"/>
</dbReference>
<reference evidence="3" key="3">
    <citation type="submission" date="2015-02" db="UniProtKB">
        <authorList>
            <consortium name="EnsemblProtists"/>
        </authorList>
    </citation>
    <scope>IDENTIFICATION</scope>
    <source>
        <strain evidence="3">DAOM BR144</strain>
    </source>
</reference>
<organism evidence="3 4">
    <name type="scientific">Globisporangium ultimum (strain ATCC 200006 / CBS 805.95 / DAOM BR144)</name>
    <name type="common">Pythium ultimum</name>
    <dbReference type="NCBI Taxonomy" id="431595"/>
    <lineage>
        <taxon>Eukaryota</taxon>
        <taxon>Sar</taxon>
        <taxon>Stramenopiles</taxon>
        <taxon>Oomycota</taxon>
        <taxon>Peronosporomycetes</taxon>
        <taxon>Pythiales</taxon>
        <taxon>Pythiaceae</taxon>
        <taxon>Globisporangium</taxon>
    </lineage>
</organism>
<protein>
    <recommendedName>
        <fullName evidence="2">Macro domain-containing protein</fullName>
    </recommendedName>
</protein>
<feature type="region of interest" description="Disordered" evidence="1">
    <location>
        <begin position="110"/>
        <end position="151"/>
    </location>
</feature>
<reference evidence="4" key="2">
    <citation type="submission" date="2010-04" db="EMBL/GenBank/DDBJ databases">
        <authorList>
            <person name="Buell R."/>
            <person name="Hamilton J."/>
            <person name="Hostetler J."/>
        </authorList>
    </citation>
    <scope>NUCLEOTIDE SEQUENCE [LARGE SCALE GENOMIC DNA]</scope>
    <source>
        <strain evidence="4">DAOM:BR144</strain>
    </source>
</reference>
<evidence type="ECO:0000313" key="3">
    <source>
        <dbReference type="EnsemblProtists" id="PYU1_T001578"/>
    </source>
</evidence>
<dbReference type="PROSITE" id="PS51154">
    <property type="entry name" value="MACRO"/>
    <property type="match status" value="1"/>
</dbReference>
<dbReference type="STRING" id="431595.K3W9D7"/>
<proteinExistence type="predicted"/>
<feature type="region of interest" description="Disordered" evidence="1">
    <location>
        <begin position="1"/>
        <end position="35"/>
    </location>
</feature>
<dbReference type="EnsemblProtists" id="PYU1_T001578">
    <property type="protein sequence ID" value="PYU1_T001578"/>
    <property type="gene ID" value="PYU1_G001578"/>
</dbReference>
<dbReference type="SUPFAM" id="SSF52949">
    <property type="entry name" value="Macro domain-like"/>
    <property type="match status" value="1"/>
</dbReference>
<dbReference type="PANTHER" id="PTHR11106:SF27">
    <property type="entry name" value="MACRO DOMAIN-CONTAINING PROTEIN"/>
    <property type="match status" value="1"/>
</dbReference>
<dbReference type="InterPro" id="IPR002589">
    <property type="entry name" value="Macro_dom"/>
</dbReference>
<feature type="compositionally biased region" description="Acidic residues" evidence="1">
    <location>
        <begin position="122"/>
        <end position="149"/>
    </location>
</feature>